<evidence type="ECO:0000313" key="3">
    <source>
        <dbReference type="Proteomes" id="UP000673552"/>
    </source>
</evidence>
<accession>A0A836GFP0</accession>
<dbReference type="RefSeq" id="XP_067174560.1">
    <property type="nucleotide sequence ID" value="XM_067318455.1"/>
</dbReference>
<feature type="compositionally biased region" description="Polar residues" evidence="1">
    <location>
        <begin position="282"/>
        <end position="310"/>
    </location>
</feature>
<sequence length="1456" mass="149244">MCTSLAASPGAAVGSSDVRASYTGAYVPAGSSKFASVRPRAVAAIPLNCTVPPPSTARESVPSLHLPAAAAAVHDASPLGSSSATTKGGAARRPRGSIGTASVADPPAAVDVPGASTAGGKECSKATLSTSLAAPQPPPNAELASDHADVSSNLTAVPTAVAAPHTGKPHTSGSAPARGPRRLSATSHNATNGVTRVPGAVATPSRTSPAATAAHADPVGAPAARQRISTPSAITSKQNGQSAVYTTALGASSWKVTQASLKSSLTTKKTVIRRAGAGAATSRPQSTVVSRRSSLSCTTTADNATASTRDPSVLLPQPRSSGGVAPTFGAESVPSTALNTARTSGPPDGSTPASVGGAVSSSTTTRISRGPVVSEEWARSIIKPGDEKLLYQAATAAETESGFTRTPSSMSMSGAMRSTAWQAHTVRSSKSDTQLRHAQETVLRQRYAKTPAPGWRSAKAASVDAGSAASVASGGSTSRFGSTIKRSGTRLQHRLEEGEGRQAFFTAAAAAAAETPTSENGGSVGGGYASNRGIARGSTSPTPSHLSEASFNRVRRGGSRLGGGGVRSRLEHPFGSTPIPMGHLGERSSASLTLFAKPSPRTFLTPSPRGGLRELELKTSFDVRSGQDYVGSDELTRLTSVREEMLLTLMNSARRPAAAAAAAGESTSAATVSSTPNPKDGSNADVLEGSASSQLAMRVGQQADERVLVRPAAPSPGTQARQRVYSVDLRSGFTNDTTNASLQSPAADAAQPRWRSAVGGTVPLLASSIRQKPGSAAFRALAEPLGAVAGAGPTSGPPCARPTLDSIVLASDAFSKATRQPRRPGVMVKLSNLQSPSVVAERVRLELVRQEQRQLTAACTGQTRAAAPSTAATAGQPLTVTSMEVEARRLLLDPLFPLISEENYQRLVLQNSEYKARKELLASIHATPMTAATLLRPCESPPPVPPLDVGEAPRAARALEMDLAEADEPASTLALTAAALAEAPAAAVTVPLSLSVAMASNTPPRRPSVQYGGPALCATFSPPRAPSPSPTASNLTSPTAGPVTGLGSSTAFPARDGKLHVNAVMTTEKLTSIKTLAAGGVWHAAFESTAPSTAQPFLNASLLASAVGGAAVGGPGSSPIRLRSTSPTASGASSRNVTRRSSMLRSAQQHLQLEATATVTSSSSRSSSTDDQDSTASDEAVELAEGELFKALQHWGPFRTPHATAMSTIHAVGPKCASQSGRSAAGTSASRATIRRASKTDKLTHGETAAGLSSTGSTPSLLSMAPAFPSAMAEELRAYMHVFLKRYRGIDAAVAKEMGPVPKTPLALQRAIRRSLRLSNGRGVSAADDEEAVELEDPLDDGSYHSQNVQYVLDLVGSLLQAETSFCEDDAEREGRGAHPPAALAKQHKKQRVAGAELIALVMGRPTSSEGESVVDGTAPNRFRNASCSSATPRPIVKLRDPELRAVELMFVNDAL</sequence>
<organism evidence="2 3">
    <name type="scientific">Leishmania martiniquensis</name>
    <dbReference type="NCBI Taxonomy" id="1580590"/>
    <lineage>
        <taxon>Eukaryota</taxon>
        <taxon>Discoba</taxon>
        <taxon>Euglenozoa</taxon>
        <taxon>Kinetoplastea</taxon>
        <taxon>Metakinetoplastina</taxon>
        <taxon>Trypanosomatida</taxon>
        <taxon>Trypanosomatidae</taxon>
        <taxon>Leishmaniinae</taxon>
        <taxon>Leishmania</taxon>
    </lineage>
</organism>
<feature type="compositionally biased region" description="Polar residues" evidence="1">
    <location>
        <begin position="227"/>
        <end position="240"/>
    </location>
</feature>
<dbReference type="GeneID" id="92510967"/>
<feature type="compositionally biased region" description="Low complexity" evidence="1">
    <location>
        <begin position="1217"/>
        <end position="1232"/>
    </location>
</feature>
<feature type="region of interest" description="Disordered" evidence="1">
    <location>
        <begin position="74"/>
        <end position="123"/>
    </location>
</feature>
<feature type="region of interest" description="Disordered" evidence="1">
    <location>
        <begin position="660"/>
        <end position="686"/>
    </location>
</feature>
<dbReference type="KEGG" id="lmat:92510967"/>
<feature type="region of interest" description="Disordered" evidence="1">
    <location>
        <begin position="1214"/>
        <end position="1256"/>
    </location>
</feature>
<reference evidence="3" key="2">
    <citation type="journal article" date="2021" name="Sci. Data">
        <title>Chromosome-scale genome sequencing, assembly and annotation of six genomes from subfamily Leishmaniinae.</title>
        <authorList>
            <person name="Almutairi H."/>
            <person name="Urbaniak M.D."/>
            <person name="Bates M.D."/>
            <person name="Jariyapan N."/>
            <person name="Kwakye-Nuako G."/>
            <person name="Thomaz Soccol V."/>
            <person name="Al-Salem W.S."/>
            <person name="Dillon R.J."/>
            <person name="Bates P.A."/>
            <person name="Gatherer D."/>
        </authorList>
    </citation>
    <scope>NUCLEOTIDE SEQUENCE [LARGE SCALE GENOMIC DNA]</scope>
</reference>
<feature type="compositionally biased region" description="Polar residues" evidence="1">
    <location>
        <begin position="537"/>
        <end position="550"/>
    </location>
</feature>
<feature type="compositionally biased region" description="Polar residues" evidence="1">
    <location>
        <begin position="184"/>
        <end position="194"/>
    </location>
</feature>
<feature type="compositionally biased region" description="Polar residues" evidence="1">
    <location>
        <begin position="1123"/>
        <end position="1151"/>
    </location>
</feature>
<feature type="region of interest" description="Disordered" evidence="1">
    <location>
        <begin position="1113"/>
        <end position="1180"/>
    </location>
</feature>
<evidence type="ECO:0000313" key="2">
    <source>
        <dbReference type="EMBL" id="KAG5466652.1"/>
    </source>
</evidence>
<dbReference type="OrthoDB" id="273888at2759"/>
<keyword evidence="3" id="KW-1185">Reference proteome</keyword>
<dbReference type="Proteomes" id="UP000673552">
    <property type="component" value="Unassembled WGS sequence"/>
</dbReference>
<feature type="compositionally biased region" description="Polar residues" evidence="1">
    <location>
        <begin position="333"/>
        <end position="343"/>
    </location>
</feature>
<proteinExistence type="predicted"/>
<feature type="compositionally biased region" description="Low complexity" evidence="1">
    <location>
        <begin position="660"/>
        <end position="675"/>
    </location>
</feature>
<feature type="compositionally biased region" description="Low complexity" evidence="1">
    <location>
        <begin position="1155"/>
        <end position="1178"/>
    </location>
</feature>
<feature type="compositionally biased region" description="Low complexity" evidence="1">
    <location>
        <begin position="200"/>
        <end position="225"/>
    </location>
</feature>
<name>A0A836GFP0_9TRYP</name>
<feature type="region of interest" description="Disordered" evidence="1">
    <location>
        <begin position="162"/>
        <end position="240"/>
    </location>
</feature>
<reference evidence="3" key="1">
    <citation type="journal article" date="2021" name="Microbiol. Resour. Announc.">
        <title>LGAAP: Leishmaniinae Genome Assembly and Annotation Pipeline.</title>
        <authorList>
            <person name="Almutairi H."/>
            <person name="Urbaniak M.D."/>
            <person name="Bates M.D."/>
            <person name="Jariyapan N."/>
            <person name="Kwakye-Nuako G."/>
            <person name="Thomaz-Soccol V."/>
            <person name="Al-Salem W.S."/>
            <person name="Dillon R.J."/>
            <person name="Bates P.A."/>
            <person name="Gatherer D."/>
        </authorList>
    </citation>
    <scope>NUCLEOTIDE SEQUENCE [LARGE SCALE GENOMIC DNA]</scope>
</reference>
<protein>
    <submittedName>
        <fullName evidence="2">Uncharacterized protein</fullName>
    </submittedName>
</protein>
<dbReference type="EMBL" id="JAFEUZ010000035">
    <property type="protein sequence ID" value="KAG5466652.1"/>
    <property type="molecule type" value="Genomic_DNA"/>
</dbReference>
<gene>
    <name evidence="2" type="ORF">LSCM1_00821</name>
</gene>
<feature type="region of interest" description="Disordered" evidence="1">
    <location>
        <begin position="514"/>
        <end position="583"/>
    </location>
</feature>
<feature type="region of interest" description="Disordered" evidence="1">
    <location>
        <begin position="1001"/>
        <end position="1052"/>
    </location>
</feature>
<feature type="compositionally biased region" description="Low complexity" evidence="1">
    <location>
        <begin position="103"/>
        <end position="113"/>
    </location>
</feature>
<feature type="region of interest" description="Disordered" evidence="1">
    <location>
        <begin position="275"/>
        <end position="371"/>
    </location>
</feature>
<evidence type="ECO:0000256" key="1">
    <source>
        <dbReference type="SAM" id="MobiDB-lite"/>
    </source>
</evidence>
<feature type="compositionally biased region" description="Low complexity" evidence="1">
    <location>
        <begin position="350"/>
        <end position="365"/>
    </location>
</feature>
<comment type="caution">
    <text evidence="2">The sequence shown here is derived from an EMBL/GenBank/DDBJ whole genome shotgun (WGS) entry which is preliminary data.</text>
</comment>